<sequence length="43" mass="4365">MIGPSPQALARVSASSGGLSEQAFLLADDTAIADPSITHQIRA</sequence>
<gene>
    <name evidence="1" type="ORF">SAMN05216276_1002307</name>
</gene>
<accession>A0A239B1R9</accession>
<dbReference type="AlphaFoldDB" id="A0A239B1R9"/>
<evidence type="ECO:0000313" key="2">
    <source>
        <dbReference type="Proteomes" id="UP000198282"/>
    </source>
</evidence>
<evidence type="ECO:0000313" key="1">
    <source>
        <dbReference type="EMBL" id="SNS01895.1"/>
    </source>
</evidence>
<dbReference type="Proteomes" id="UP000198282">
    <property type="component" value="Unassembled WGS sequence"/>
</dbReference>
<name>A0A239B1R9_9ACTN</name>
<reference evidence="1 2" key="1">
    <citation type="submission" date="2017-06" db="EMBL/GenBank/DDBJ databases">
        <authorList>
            <person name="Kim H.J."/>
            <person name="Triplett B.A."/>
        </authorList>
    </citation>
    <scope>NUCLEOTIDE SEQUENCE [LARGE SCALE GENOMIC DNA]</scope>
    <source>
        <strain evidence="1 2">CGMCC 4.2132</strain>
    </source>
</reference>
<keyword evidence="2" id="KW-1185">Reference proteome</keyword>
<dbReference type="EMBL" id="FZOD01000002">
    <property type="protein sequence ID" value="SNS01895.1"/>
    <property type="molecule type" value="Genomic_DNA"/>
</dbReference>
<proteinExistence type="predicted"/>
<protein>
    <submittedName>
        <fullName evidence="1">Uncharacterized protein</fullName>
    </submittedName>
</protein>
<organism evidence="1 2">
    <name type="scientific">Streptosporangium subroseum</name>
    <dbReference type="NCBI Taxonomy" id="106412"/>
    <lineage>
        <taxon>Bacteria</taxon>
        <taxon>Bacillati</taxon>
        <taxon>Actinomycetota</taxon>
        <taxon>Actinomycetes</taxon>
        <taxon>Streptosporangiales</taxon>
        <taxon>Streptosporangiaceae</taxon>
        <taxon>Streptosporangium</taxon>
    </lineage>
</organism>